<evidence type="ECO:0000313" key="5">
    <source>
        <dbReference type="Proteomes" id="UP000038045"/>
    </source>
</evidence>
<organism evidence="5 6">
    <name type="scientific">Parastrongyloides trichosuri</name>
    <name type="common">Possum-specific nematode worm</name>
    <dbReference type="NCBI Taxonomy" id="131310"/>
    <lineage>
        <taxon>Eukaryota</taxon>
        <taxon>Metazoa</taxon>
        <taxon>Ecdysozoa</taxon>
        <taxon>Nematoda</taxon>
        <taxon>Chromadorea</taxon>
        <taxon>Rhabditida</taxon>
        <taxon>Tylenchina</taxon>
        <taxon>Panagrolaimomorpha</taxon>
        <taxon>Strongyloidoidea</taxon>
        <taxon>Strongyloididae</taxon>
        <taxon>Parastrongyloides</taxon>
    </lineage>
</organism>
<dbReference type="Pfam" id="PF01060">
    <property type="entry name" value="TTR-52"/>
    <property type="match status" value="1"/>
</dbReference>
<protein>
    <submittedName>
        <fullName evidence="6">Astacin domain-containing protein</fullName>
    </submittedName>
</protein>
<reference evidence="6" key="1">
    <citation type="submission" date="2017-02" db="UniProtKB">
        <authorList>
            <consortium name="WormBaseParasite"/>
        </authorList>
    </citation>
    <scope>IDENTIFICATION</scope>
</reference>
<evidence type="ECO:0000256" key="3">
    <source>
        <dbReference type="ARBA" id="ARBA00022525"/>
    </source>
</evidence>
<keyword evidence="4" id="KW-0732">Signal</keyword>
<dbReference type="Gene3D" id="2.60.40.3330">
    <property type="match status" value="1"/>
</dbReference>
<dbReference type="GO" id="GO:0009986">
    <property type="term" value="C:cell surface"/>
    <property type="evidence" value="ECO:0007669"/>
    <property type="project" value="InterPro"/>
</dbReference>
<dbReference type="Proteomes" id="UP000038045">
    <property type="component" value="Unplaced"/>
</dbReference>
<evidence type="ECO:0000256" key="1">
    <source>
        <dbReference type="ARBA" id="ARBA00004613"/>
    </source>
</evidence>
<sequence>MSNARYQSRSRPLNIPYMLTGITKCFNSLKPNVKIELKYPNRLFPFFNTFVSRNFTNNEGNFTINSNIPDDKRKSARLYFYHNCDASGGARYPYAKLYSRYVKDSNCRWYGTIGGLRCDFGIINLENKCDEYKYQGNSGWQSCEN</sequence>
<dbReference type="InterPro" id="IPR001534">
    <property type="entry name" value="Transthyretin-like"/>
</dbReference>
<dbReference type="GO" id="GO:0005576">
    <property type="term" value="C:extracellular region"/>
    <property type="evidence" value="ECO:0007669"/>
    <property type="project" value="UniProtKB-SubCell"/>
</dbReference>
<comment type="subcellular location">
    <subcellularLocation>
        <location evidence="1">Secreted</location>
    </subcellularLocation>
</comment>
<name>A0A0N4ZM14_PARTI</name>
<evidence type="ECO:0000313" key="6">
    <source>
        <dbReference type="WBParaSite" id="PTRK_0000957600.1"/>
    </source>
</evidence>
<dbReference type="WBParaSite" id="PTRK_0000957600.1">
    <property type="protein sequence ID" value="PTRK_0000957600.1"/>
    <property type="gene ID" value="PTRK_0000957600"/>
</dbReference>
<keyword evidence="3" id="KW-0964">Secreted</keyword>
<evidence type="ECO:0000256" key="2">
    <source>
        <dbReference type="ARBA" id="ARBA00010112"/>
    </source>
</evidence>
<dbReference type="InterPro" id="IPR038479">
    <property type="entry name" value="Transthyretin-like_sf"/>
</dbReference>
<evidence type="ECO:0000256" key="4">
    <source>
        <dbReference type="ARBA" id="ARBA00022729"/>
    </source>
</evidence>
<proteinExistence type="inferred from homology"/>
<comment type="similarity">
    <text evidence="2">Belongs to the nematode transthyretin-like family.</text>
</comment>
<accession>A0A0N4ZM14</accession>
<keyword evidence="5" id="KW-1185">Reference proteome</keyword>
<dbReference type="AlphaFoldDB" id="A0A0N4ZM14"/>